<dbReference type="GO" id="GO:0005886">
    <property type="term" value="C:plasma membrane"/>
    <property type="evidence" value="ECO:0007669"/>
    <property type="project" value="UniProtKB-SubCell"/>
</dbReference>
<feature type="transmembrane region" description="Helical" evidence="11">
    <location>
        <begin position="41"/>
        <end position="59"/>
    </location>
</feature>
<comment type="subcellular location">
    <subcellularLocation>
        <location evidence="1">Cell membrane</location>
        <topology evidence="1">Multi-pass membrane protein</topology>
    </subcellularLocation>
</comment>
<evidence type="ECO:0000313" key="13">
    <source>
        <dbReference type="EMBL" id="GIH18841.1"/>
    </source>
</evidence>
<dbReference type="InterPro" id="IPR027417">
    <property type="entry name" value="P-loop_NTPase"/>
</dbReference>
<feature type="domain" description="FtsK" evidence="12">
    <location>
        <begin position="1099"/>
        <end position="1283"/>
    </location>
</feature>
<dbReference type="EMBL" id="BONZ01000073">
    <property type="protein sequence ID" value="GIH18841.1"/>
    <property type="molecule type" value="Genomic_DNA"/>
</dbReference>
<feature type="binding site" evidence="9">
    <location>
        <begin position="834"/>
        <end position="841"/>
    </location>
    <ligand>
        <name>ATP</name>
        <dbReference type="ChEBI" id="CHEBI:30616"/>
    </ligand>
</feature>
<dbReference type="PANTHER" id="PTHR22683">
    <property type="entry name" value="SPORULATION PROTEIN RELATED"/>
    <property type="match status" value="1"/>
</dbReference>
<evidence type="ECO:0000256" key="9">
    <source>
        <dbReference type="PROSITE-ProRule" id="PRU00289"/>
    </source>
</evidence>
<dbReference type="Proteomes" id="UP000642748">
    <property type="component" value="Unassembled WGS sequence"/>
</dbReference>
<evidence type="ECO:0000256" key="11">
    <source>
        <dbReference type="SAM" id="Phobius"/>
    </source>
</evidence>
<dbReference type="InterPro" id="IPR002543">
    <property type="entry name" value="FtsK_dom"/>
</dbReference>
<protein>
    <submittedName>
        <fullName evidence="13">Type VII secretion protein EccC</fullName>
    </submittedName>
</protein>
<feature type="binding site" evidence="9">
    <location>
        <begin position="481"/>
        <end position="488"/>
    </location>
    <ligand>
        <name>ATP</name>
        <dbReference type="ChEBI" id="CHEBI:30616"/>
    </ligand>
</feature>
<dbReference type="InterPro" id="IPR023836">
    <property type="entry name" value="EccCa-like_Actinobacteria"/>
</dbReference>
<dbReference type="SUPFAM" id="SSF52540">
    <property type="entry name" value="P-loop containing nucleoside triphosphate hydrolases"/>
    <property type="match status" value="3"/>
</dbReference>
<dbReference type="Pfam" id="PF01580">
    <property type="entry name" value="FtsK_SpoIIIE"/>
    <property type="match status" value="3"/>
</dbReference>
<proteinExistence type="predicted"/>
<keyword evidence="14" id="KW-1185">Reference proteome</keyword>
<keyword evidence="7 11" id="KW-1133">Transmembrane helix</keyword>
<keyword evidence="5 9" id="KW-0547">Nucleotide-binding</keyword>
<keyword evidence="2" id="KW-1003">Cell membrane</keyword>
<dbReference type="InterPro" id="IPR023837">
    <property type="entry name" value="EccCb-like_Actinobacteria"/>
</dbReference>
<evidence type="ECO:0000256" key="5">
    <source>
        <dbReference type="ARBA" id="ARBA00022741"/>
    </source>
</evidence>
<evidence type="ECO:0000256" key="10">
    <source>
        <dbReference type="SAM" id="MobiDB-lite"/>
    </source>
</evidence>
<dbReference type="SMART" id="SM00382">
    <property type="entry name" value="AAA"/>
    <property type="match status" value="3"/>
</dbReference>
<dbReference type="NCBIfam" id="TIGR03924">
    <property type="entry name" value="T7SS_EccC_a"/>
    <property type="match status" value="1"/>
</dbReference>
<keyword evidence="8 11" id="KW-0472">Membrane</keyword>
<dbReference type="GO" id="GO:0005524">
    <property type="term" value="F:ATP binding"/>
    <property type="evidence" value="ECO:0007669"/>
    <property type="project" value="UniProtKB-UniRule"/>
</dbReference>
<sequence length="1315" mass="141540">MNATPPRRLPRQAGPQAPHGEFMLEPPPDMAEAASGGVGQYLLYLPMIGGAGAMVFMYAGPGATPLTYAASAMYGLSSFGMVVSQFGRNSGDRGRKLDGDRRDYLRYLTQARKRIRDAGAKQREAQLWNHPDPDSLWSFAMSARRWERRPGDPDFADVRVATGSQRLAVRLVPPETKPIEDLDPISAGALRRFVGAHNTVPEMPIAVALRNYARVAFDGEPEAVSGLVRAMLAQAATFHSPEDLRVAICADTGRIAAWDWVKWLPHALHPQRRDAAGPIRMVRNDLGQIEALLGEDLAERARFRPGAGSDRAHVLVVLDGGRVPLGCQLAVGDAQGVTVLDVQGILGRATDQHVLRLRVSAETIERVTRPTGGGEERSTAVGAPDRLSLAQVDALARQFTALRISGTQADDGAPLSTRYDLPALLGTGDLRALDPGTVWQPRANRDRLRVPIGVGEDGARIELDIKEAAQGGMGPHGLVVGATGSGKSELLRTLVLGLAITHSPEQLNFVLADFKGGATFLGLEELPHVSAVITNLSDELPLVDRMQDALRGEMVRRQELLRAAGNFSSVLDYERARAQGAALTPLPSLLVVVDEFTELLTQKPEFAELFVMIGRLGRSLAVHLLLASQRLEEGRLRGLETHLSYRICLRTFSASESRTVLGVPDAHTLPSEPGHGYLKFDVTSMTRFKAAYVSGPYEQPSTVEQVRREVPRHLVPYVVDEIPLAEPAQQPAPVAAPAAETAGAPRVLDLVVARLRGQGGPAHQVWLPPLGAPTTIGALLPNLHLDPDRGLCTDARLHGRLQVPLGEVDLPFEQRRAPLAADLSGAAGHVVIVGAPQSGKSTLLRTLITGLALCHTPREAQFYGLDFGGGALGSIAGLPHVGAVATRLQTDLVRRIVAELTALLTDREKTFAERGIDSVAAYRRARPDDDPYGDVFLVVDGWGILRGEYEALEPAITNLAVRGLSYGVHVVLTAGRWAELRPALRDTIGTRYELRLGDPFESEVNRHAAANVPAGVPGRGIIKENLHFLAALPRLDDKSTVDDLADGVRALVDSVASTWPGAPAPPVRLLPELLPLAELQAAVPAGAAGLAIGLSGEDLGPATLDFTQDPHFLIFGDTESGKSNLLRTVAAEVVRTMPPDRARIIVIDTRRTLLEAVPSSHLIAFAHSVQSAESTVRDVREAMLQRVPGPDVTPEQLRDRSWWTGPELYLLVDDYDLLVTPTGSPLQPLLDVLPQSRDLGLHVILARATGGAGRSMYEPVLQRLRELGTPGIVLSGSPEEGPLIGNVAPMRLVPGRGRLHHRRHGTRLVQTAKAL</sequence>
<gene>
    <name evidence="13" type="primary">ftsK_4</name>
    <name evidence="13" type="ORF">Raf01_70130</name>
</gene>
<feature type="domain" description="FtsK" evidence="12">
    <location>
        <begin position="816"/>
        <end position="1003"/>
    </location>
</feature>
<dbReference type="Gene3D" id="3.40.50.300">
    <property type="entry name" value="P-loop containing nucleotide triphosphate hydrolases"/>
    <property type="match status" value="4"/>
</dbReference>
<evidence type="ECO:0000256" key="1">
    <source>
        <dbReference type="ARBA" id="ARBA00004651"/>
    </source>
</evidence>
<evidence type="ECO:0000256" key="2">
    <source>
        <dbReference type="ARBA" id="ARBA00022475"/>
    </source>
</evidence>
<evidence type="ECO:0000256" key="3">
    <source>
        <dbReference type="ARBA" id="ARBA00022692"/>
    </source>
</evidence>
<dbReference type="PANTHER" id="PTHR22683:SF1">
    <property type="entry name" value="TYPE VII SECRETION SYSTEM PROTEIN ESSC"/>
    <property type="match status" value="1"/>
</dbReference>
<keyword evidence="4" id="KW-0677">Repeat</keyword>
<evidence type="ECO:0000313" key="14">
    <source>
        <dbReference type="Proteomes" id="UP000642748"/>
    </source>
</evidence>
<evidence type="ECO:0000256" key="4">
    <source>
        <dbReference type="ARBA" id="ARBA00022737"/>
    </source>
</evidence>
<organism evidence="13 14">
    <name type="scientific">Rugosimonospora africana</name>
    <dbReference type="NCBI Taxonomy" id="556532"/>
    <lineage>
        <taxon>Bacteria</taxon>
        <taxon>Bacillati</taxon>
        <taxon>Actinomycetota</taxon>
        <taxon>Actinomycetes</taxon>
        <taxon>Micromonosporales</taxon>
        <taxon>Micromonosporaceae</taxon>
        <taxon>Rugosimonospora</taxon>
    </lineage>
</organism>
<dbReference type="RefSeq" id="WP_239134208.1">
    <property type="nucleotide sequence ID" value="NZ_BONZ01000073.1"/>
</dbReference>
<evidence type="ECO:0000259" key="12">
    <source>
        <dbReference type="PROSITE" id="PS50901"/>
    </source>
</evidence>
<accession>A0A8J3QYH1</accession>
<dbReference type="GO" id="GO:0003677">
    <property type="term" value="F:DNA binding"/>
    <property type="evidence" value="ECO:0007669"/>
    <property type="project" value="InterPro"/>
</dbReference>
<dbReference type="PROSITE" id="PS50901">
    <property type="entry name" value="FTSK"/>
    <property type="match status" value="3"/>
</dbReference>
<dbReference type="InterPro" id="IPR003593">
    <property type="entry name" value="AAA+_ATPase"/>
</dbReference>
<feature type="binding site" evidence="9">
    <location>
        <begin position="1116"/>
        <end position="1123"/>
    </location>
    <ligand>
        <name>ATP</name>
        <dbReference type="ChEBI" id="CHEBI:30616"/>
    </ligand>
</feature>
<comment type="caution">
    <text evidence="13">The sequence shown here is derived from an EMBL/GenBank/DDBJ whole genome shotgun (WGS) entry which is preliminary data.</text>
</comment>
<evidence type="ECO:0000256" key="7">
    <source>
        <dbReference type="ARBA" id="ARBA00022989"/>
    </source>
</evidence>
<keyword evidence="3 11" id="KW-0812">Transmembrane</keyword>
<name>A0A8J3QYH1_9ACTN</name>
<evidence type="ECO:0000256" key="8">
    <source>
        <dbReference type="ARBA" id="ARBA00023136"/>
    </source>
</evidence>
<keyword evidence="6 9" id="KW-0067">ATP-binding</keyword>
<dbReference type="NCBIfam" id="TIGR03925">
    <property type="entry name" value="T7SS_EccC_b"/>
    <property type="match status" value="1"/>
</dbReference>
<evidence type="ECO:0000256" key="6">
    <source>
        <dbReference type="ARBA" id="ARBA00022840"/>
    </source>
</evidence>
<feature type="domain" description="FtsK" evidence="12">
    <location>
        <begin position="458"/>
        <end position="658"/>
    </location>
</feature>
<dbReference type="InterPro" id="IPR050206">
    <property type="entry name" value="FtsK/SpoIIIE/SftA"/>
</dbReference>
<feature type="region of interest" description="Disordered" evidence="10">
    <location>
        <begin position="1"/>
        <end position="24"/>
    </location>
</feature>
<reference evidence="13" key="1">
    <citation type="submission" date="2021-01" db="EMBL/GenBank/DDBJ databases">
        <title>Whole genome shotgun sequence of Rugosimonospora africana NBRC 104875.</title>
        <authorList>
            <person name="Komaki H."/>
            <person name="Tamura T."/>
        </authorList>
    </citation>
    <scope>NUCLEOTIDE SEQUENCE</scope>
    <source>
        <strain evidence="13">NBRC 104875</strain>
    </source>
</reference>